<proteinExistence type="predicted"/>
<feature type="domain" description="GerMN" evidence="1">
    <location>
        <begin position="10"/>
        <end position="102"/>
    </location>
</feature>
<dbReference type="InterPro" id="IPR019606">
    <property type="entry name" value="GerMN"/>
</dbReference>
<keyword evidence="3" id="KW-1185">Reference proteome</keyword>
<evidence type="ECO:0000313" key="2">
    <source>
        <dbReference type="EMBL" id="QNN50031.1"/>
    </source>
</evidence>
<dbReference type="RefSeq" id="WP_187566762.1">
    <property type="nucleotide sequence ID" value="NZ_CP060712.1"/>
</dbReference>
<organism evidence="2 3">
    <name type="scientific">Phycicoccus endophyticus</name>
    <dbReference type="NCBI Taxonomy" id="1690220"/>
    <lineage>
        <taxon>Bacteria</taxon>
        <taxon>Bacillati</taxon>
        <taxon>Actinomycetota</taxon>
        <taxon>Actinomycetes</taxon>
        <taxon>Micrococcales</taxon>
        <taxon>Intrasporangiaceae</taxon>
        <taxon>Phycicoccus</taxon>
    </lineage>
</organism>
<accession>A0A7G9R356</accession>
<protein>
    <recommendedName>
        <fullName evidence="1">GerMN domain-containing protein</fullName>
    </recommendedName>
</protein>
<dbReference type="InterPro" id="IPR018910">
    <property type="entry name" value="LpqB_C"/>
</dbReference>
<dbReference type="EMBL" id="CP060712">
    <property type="protein sequence ID" value="QNN50031.1"/>
    <property type="molecule type" value="Genomic_DNA"/>
</dbReference>
<dbReference type="Pfam" id="PF10647">
    <property type="entry name" value="Gmad1"/>
    <property type="match status" value="1"/>
</dbReference>
<sequence>MRWFPVDRLATRLARAQLEGVPRFLAGAATTAVPAGARLLGDAVSVDSDGVASVELISDRQLATGQSARQDLWAQFLSTLTQDPTVTALTLKVDGVAVDLPGVQAPISSVSRVGFPDTFPATALAKPVVRRGATVTVFDPSLTQQQGRSTTAPAAYPQVPAGYTALALSADGGEIAAVDPGGDGLSRWRDGTRYEVPGTGSDLGAPSYDERGFLWVGDASGPDRLGTVDLTADPADPQAAAVQPVEAGWLSGRRVTQAKVAPDGDRVVVLSTAVDGSDPRVDLAGVTRGEGGRPVRLASPRRLGVGLRSAQGLTWVDDEQVVSIVATGGEDASPVMFSVAGEVTALPEVDGARAVAAAGSESDLYVVTDAGRLLSRSGVGWVDSGPARDLAVPAR</sequence>
<gene>
    <name evidence="2" type="ORF">H9L10_02845</name>
</gene>
<dbReference type="KEGG" id="pei:H9L10_02845"/>
<dbReference type="AlphaFoldDB" id="A0A7G9R356"/>
<dbReference type="SMART" id="SM00909">
    <property type="entry name" value="Germane"/>
    <property type="match status" value="1"/>
</dbReference>
<reference evidence="2 3" key="1">
    <citation type="submission" date="2020-08" db="EMBL/GenBank/DDBJ databases">
        <title>Genome sequence of Phycicoccus endophyticus JCM 31784T.</title>
        <authorList>
            <person name="Hyun D.-W."/>
            <person name="Bae J.-W."/>
        </authorList>
    </citation>
    <scope>NUCLEOTIDE SEQUENCE [LARGE SCALE GENOMIC DNA]</scope>
    <source>
        <strain evidence="2 3">JCM 31784</strain>
    </source>
</reference>
<dbReference type="SUPFAM" id="SSF82171">
    <property type="entry name" value="DPP6 N-terminal domain-like"/>
    <property type="match status" value="1"/>
</dbReference>
<evidence type="ECO:0000313" key="3">
    <source>
        <dbReference type="Proteomes" id="UP000515976"/>
    </source>
</evidence>
<dbReference type="Proteomes" id="UP000515976">
    <property type="component" value="Chromosome"/>
</dbReference>
<dbReference type="Pfam" id="PF10646">
    <property type="entry name" value="Germane"/>
    <property type="match status" value="1"/>
</dbReference>
<name>A0A7G9R356_9MICO</name>
<evidence type="ECO:0000259" key="1">
    <source>
        <dbReference type="SMART" id="SM00909"/>
    </source>
</evidence>